<protein>
    <submittedName>
        <fullName evidence="1">Zinc dependent phospholipase C family protein</fullName>
    </submittedName>
</protein>
<gene>
    <name evidence="1" type="ORF">LZ480_17945</name>
</gene>
<evidence type="ECO:0000313" key="2">
    <source>
        <dbReference type="Proteomes" id="UP001316087"/>
    </source>
</evidence>
<comment type="caution">
    <text evidence="1">The sequence shown here is derived from an EMBL/GenBank/DDBJ whole genome shotgun (WGS) entry which is preliminary data.</text>
</comment>
<name>A0ABS9UHN3_9BACL</name>
<organism evidence="1 2">
    <name type="scientific">Solibacillus palustris</name>
    <dbReference type="NCBI Taxonomy" id="2908203"/>
    <lineage>
        <taxon>Bacteria</taxon>
        <taxon>Bacillati</taxon>
        <taxon>Bacillota</taxon>
        <taxon>Bacilli</taxon>
        <taxon>Bacillales</taxon>
        <taxon>Caryophanaceae</taxon>
        <taxon>Solibacillus</taxon>
    </lineage>
</organism>
<accession>A0ABS9UHN3</accession>
<evidence type="ECO:0000313" key="1">
    <source>
        <dbReference type="EMBL" id="MCH7323758.1"/>
    </source>
</evidence>
<keyword evidence="2" id="KW-1185">Reference proteome</keyword>
<dbReference type="EMBL" id="JAKZFC010000009">
    <property type="protein sequence ID" value="MCH7323758.1"/>
    <property type="molecule type" value="Genomic_DNA"/>
</dbReference>
<reference evidence="1 2" key="1">
    <citation type="submission" date="2022-03" db="EMBL/GenBank/DDBJ databases">
        <authorList>
            <person name="Jo J.-H."/>
            <person name="Im W.-T."/>
        </authorList>
    </citation>
    <scope>NUCLEOTIDE SEQUENCE [LARGE SCALE GENOMIC DNA]</scope>
    <source>
        <strain evidence="1 2">MA9</strain>
    </source>
</reference>
<proteinExistence type="predicted"/>
<dbReference type="Proteomes" id="UP001316087">
    <property type="component" value="Unassembled WGS sequence"/>
</dbReference>
<dbReference type="RefSeq" id="WP_241370916.1">
    <property type="nucleotide sequence ID" value="NZ_JAKZFC010000009.1"/>
</dbReference>
<sequence length="206" mass="24167">MGSRIMHAIIAYKVADALHITNKTEFILGGIAADASSNKEASHFYTGKHEEYTRRIDYESFIKKYNEYATNDFILGYFAHLIADEYWLQGFYLPWLKNRIESNAEVLPLYHQDFQVLNTQLIHYYNLKDELINHLTNDAQLLKLDEVQPNEVMHFARYVIEDMKDKVGNLHPTLNVFTLEQIIGYIETSTEKSIYLIQQNRAIRLE</sequence>